<dbReference type="GO" id="GO:0000155">
    <property type="term" value="F:phosphorelay sensor kinase activity"/>
    <property type="evidence" value="ECO:0007669"/>
    <property type="project" value="InterPro"/>
</dbReference>
<comment type="caution">
    <text evidence="19">The sequence shown here is derived from an EMBL/GenBank/DDBJ whole genome shotgun (WGS) entry which is preliminary data.</text>
</comment>
<dbReference type="SMART" id="SM00388">
    <property type="entry name" value="HisKA"/>
    <property type="match status" value="1"/>
</dbReference>
<dbReference type="Gene3D" id="3.30.450.20">
    <property type="entry name" value="PAS domain"/>
    <property type="match status" value="2"/>
</dbReference>
<dbReference type="PROSITE" id="PS50112">
    <property type="entry name" value="PAS"/>
    <property type="match status" value="1"/>
</dbReference>
<evidence type="ECO:0000256" key="12">
    <source>
        <dbReference type="ARBA" id="ARBA00023012"/>
    </source>
</evidence>
<dbReference type="Pfam" id="PF02518">
    <property type="entry name" value="HATPase_c"/>
    <property type="match status" value="1"/>
</dbReference>
<evidence type="ECO:0000256" key="9">
    <source>
        <dbReference type="ARBA" id="ARBA00022777"/>
    </source>
</evidence>
<dbReference type="Gene3D" id="3.30.565.10">
    <property type="entry name" value="Histidine kinase-like ATPase, C-terminal domain"/>
    <property type="match status" value="1"/>
</dbReference>
<keyword evidence="10" id="KW-0067">ATP-binding</keyword>
<evidence type="ECO:0000259" key="17">
    <source>
        <dbReference type="PROSITE" id="PS50112"/>
    </source>
</evidence>
<dbReference type="CDD" id="cd00130">
    <property type="entry name" value="PAS"/>
    <property type="match status" value="1"/>
</dbReference>
<dbReference type="GO" id="GO:0000156">
    <property type="term" value="F:phosphorelay response regulator activity"/>
    <property type="evidence" value="ECO:0007669"/>
    <property type="project" value="TreeGrafter"/>
</dbReference>
<dbReference type="GO" id="GO:0007234">
    <property type="term" value="P:osmosensory signaling via phosphorelay pathway"/>
    <property type="evidence" value="ECO:0007669"/>
    <property type="project" value="TreeGrafter"/>
</dbReference>
<dbReference type="EC" id="2.7.13.3" evidence="4"/>
<dbReference type="InterPro" id="IPR035965">
    <property type="entry name" value="PAS-like_dom_sf"/>
</dbReference>
<evidence type="ECO:0000256" key="2">
    <source>
        <dbReference type="ARBA" id="ARBA00004141"/>
    </source>
</evidence>
<keyword evidence="7 15" id="KW-0812">Transmembrane</keyword>
<evidence type="ECO:0000256" key="10">
    <source>
        <dbReference type="ARBA" id="ARBA00022840"/>
    </source>
</evidence>
<dbReference type="InterPro" id="IPR003594">
    <property type="entry name" value="HATPase_dom"/>
</dbReference>
<dbReference type="InterPro" id="IPR000700">
    <property type="entry name" value="PAS-assoc_C"/>
</dbReference>
<dbReference type="Pfam" id="PF13188">
    <property type="entry name" value="PAS_8"/>
    <property type="match status" value="1"/>
</dbReference>
<name>A0A919J0R7_9ACTN</name>
<evidence type="ECO:0000256" key="8">
    <source>
        <dbReference type="ARBA" id="ARBA00022741"/>
    </source>
</evidence>
<dbReference type="SMART" id="SM00387">
    <property type="entry name" value="HATPase_c"/>
    <property type="match status" value="1"/>
</dbReference>
<protein>
    <recommendedName>
        <fullName evidence="14">Sensor-like histidine kinase SenX3</fullName>
        <ecNumber evidence="4">2.7.13.3</ecNumber>
    </recommendedName>
</protein>
<dbReference type="Proteomes" id="UP000598174">
    <property type="component" value="Unassembled WGS sequence"/>
</dbReference>
<organism evidence="19 20">
    <name type="scientific">Paractinoplanes ferrugineus</name>
    <dbReference type="NCBI Taxonomy" id="113564"/>
    <lineage>
        <taxon>Bacteria</taxon>
        <taxon>Bacillati</taxon>
        <taxon>Actinomycetota</taxon>
        <taxon>Actinomycetes</taxon>
        <taxon>Micromonosporales</taxon>
        <taxon>Micromonosporaceae</taxon>
        <taxon>Paractinoplanes</taxon>
    </lineage>
</organism>
<evidence type="ECO:0000256" key="11">
    <source>
        <dbReference type="ARBA" id="ARBA00022989"/>
    </source>
</evidence>
<keyword evidence="8" id="KW-0547">Nucleotide-binding</keyword>
<dbReference type="PRINTS" id="PR00344">
    <property type="entry name" value="BCTRLSENSOR"/>
</dbReference>
<dbReference type="InterPro" id="IPR036097">
    <property type="entry name" value="HisK_dim/P_sf"/>
</dbReference>
<feature type="transmembrane region" description="Helical" evidence="15">
    <location>
        <begin position="88"/>
        <end position="106"/>
    </location>
</feature>
<evidence type="ECO:0000256" key="15">
    <source>
        <dbReference type="SAM" id="Phobius"/>
    </source>
</evidence>
<keyword evidence="20" id="KW-1185">Reference proteome</keyword>
<feature type="domain" description="PAC" evidence="18">
    <location>
        <begin position="177"/>
        <end position="229"/>
    </location>
</feature>
<keyword evidence="5" id="KW-0597">Phosphoprotein</keyword>
<dbReference type="GO" id="GO:0030295">
    <property type="term" value="F:protein kinase activator activity"/>
    <property type="evidence" value="ECO:0007669"/>
    <property type="project" value="TreeGrafter"/>
</dbReference>
<feature type="domain" description="Histidine kinase" evidence="16">
    <location>
        <begin position="254"/>
        <end position="451"/>
    </location>
</feature>
<keyword evidence="6" id="KW-0808">Transferase</keyword>
<accession>A0A919J0R7</accession>
<dbReference type="EMBL" id="BOMM01000001">
    <property type="protein sequence ID" value="GIE08451.1"/>
    <property type="molecule type" value="Genomic_DNA"/>
</dbReference>
<evidence type="ECO:0000313" key="20">
    <source>
        <dbReference type="Proteomes" id="UP000598174"/>
    </source>
</evidence>
<dbReference type="PROSITE" id="PS50113">
    <property type="entry name" value="PAC"/>
    <property type="match status" value="1"/>
</dbReference>
<feature type="transmembrane region" description="Helical" evidence="15">
    <location>
        <begin position="62"/>
        <end position="82"/>
    </location>
</feature>
<evidence type="ECO:0000313" key="19">
    <source>
        <dbReference type="EMBL" id="GIE08451.1"/>
    </source>
</evidence>
<dbReference type="SUPFAM" id="SSF47384">
    <property type="entry name" value="Homodimeric domain of signal transducing histidine kinase"/>
    <property type="match status" value="1"/>
</dbReference>
<comment type="catalytic activity">
    <reaction evidence="1">
        <text>ATP + protein L-histidine = ADP + protein N-phospho-L-histidine.</text>
        <dbReference type="EC" id="2.7.13.3"/>
    </reaction>
</comment>
<sequence>MRIAAHDMSRLARLTAGGAGVAAAVIGAVTTISSAPPGLHPAAALVPAGLALLLQVLPTGRVVRVAAPILAFTALVIGALSLRHHPAAGAATMVAGLALALGAVLTRPDTGPTAAIRRESDDRQEFAATLLQSMNEAVMVLDANHRVIDVNRRWRELTGHGPDEPIRLDPPPLPPAGGGDWLMPRVDGTAVPVLATVATIADEQGEPRAYVATYVDIADRKRAEESLGEQNTELRESNARLEAALSFKNDLTSMLTHDVAQPISSIASLAELLRADWDDLPDDIRLELATKIDKNTQRLIKMMNDLQLLFRLDTGSVTARQAPVSPAEVAAQVVGDADVRISIDDDLAALADRGHLTVVIQNLVKNALTYGDPPVRLLGSRRGDQVELVVQDSGPGIPPELVPTIFGRFARGSGLGLFIVRHLVEANGGTITYEPMEPRGARFVVTLESAPI</sequence>
<keyword evidence="11 15" id="KW-1133">Transmembrane helix</keyword>
<evidence type="ECO:0000259" key="16">
    <source>
        <dbReference type="PROSITE" id="PS50109"/>
    </source>
</evidence>
<evidence type="ECO:0000256" key="6">
    <source>
        <dbReference type="ARBA" id="ARBA00022679"/>
    </source>
</evidence>
<evidence type="ECO:0000256" key="13">
    <source>
        <dbReference type="ARBA" id="ARBA00023136"/>
    </source>
</evidence>
<dbReference type="SUPFAM" id="SSF55785">
    <property type="entry name" value="PYP-like sensor domain (PAS domain)"/>
    <property type="match status" value="1"/>
</dbReference>
<dbReference type="InterPro" id="IPR050351">
    <property type="entry name" value="BphY/WalK/GraS-like"/>
</dbReference>
<dbReference type="AlphaFoldDB" id="A0A919J0R7"/>
<evidence type="ECO:0000256" key="5">
    <source>
        <dbReference type="ARBA" id="ARBA00022553"/>
    </source>
</evidence>
<dbReference type="InterPro" id="IPR003661">
    <property type="entry name" value="HisK_dim/P_dom"/>
</dbReference>
<feature type="domain" description="PAS" evidence="17">
    <location>
        <begin position="123"/>
        <end position="164"/>
    </location>
</feature>
<comment type="subcellular location">
    <subcellularLocation>
        <location evidence="3">Cell membrane</location>
    </subcellularLocation>
    <subcellularLocation>
        <location evidence="2">Membrane</location>
        <topology evidence="2">Multi-pass membrane protein</topology>
    </subcellularLocation>
</comment>
<evidence type="ECO:0000259" key="18">
    <source>
        <dbReference type="PROSITE" id="PS50113"/>
    </source>
</evidence>
<dbReference type="PROSITE" id="PS50109">
    <property type="entry name" value="HIS_KIN"/>
    <property type="match status" value="1"/>
</dbReference>
<keyword evidence="9" id="KW-0418">Kinase</keyword>
<evidence type="ECO:0000256" key="4">
    <source>
        <dbReference type="ARBA" id="ARBA00012438"/>
    </source>
</evidence>
<dbReference type="InterPro" id="IPR004358">
    <property type="entry name" value="Sig_transdc_His_kin-like_C"/>
</dbReference>
<dbReference type="PANTHER" id="PTHR42878">
    <property type="entry name" value="TWO-COMPONENT HISTIDINE KINASE"/>
    <property type="match status" value="1"/>
</dbReference>
<evidence type="ECO:0000256" key="7">
    <source>
        <dbReference type="ARBA" id="ARBA00022692"/>
    </source>
</evidence>
<dbReference type="CDD" id="cd00082">
    <property type="entry name" value="HisKA"/>
    <property type="match status" value="1"/>
</dbReference>
<feature type="transmembrane region" description="Helical" evidence="15">
    <location>
        <begin position="12"/>
        <end position="32"/>
    </location>
</feature>
<dbReference type="InterPro" id="IPR036890">
    <property type="entry name" value="HATPase_C_sf"/>
</dbReference>
<dbReference type="InterPro" id="IPR005467">
    <property type="entry name" value="His_kinase_dom"/>
</dbReference>
<dbReference type="InterPro" id="IPR000014">
    <property type="entry name" value="PAS"/>
</dbReference>
<gene>
    <name evidence="19" type="ORF">Afe05nite_02910</name>
</gene>
<keyword evidence="13 15" id="KW-0472">Membrane</keyword>
<evidence type="ECO:0000256" key="3">
    <source>
        <dbReference type="ARBA" id="ARBA00004236"/>
    </source>
</evidence>
<dbReference type="PANTHER" id="PTHR42878:SF7">
    <property type="entry name" value="SENSOR HISTIDINE KINASE GLRK"/>
    <property type="match status" value="1"/>
</dbReference>
<dbReference type="GO" id="GO:0005886">
    <property type="term" value="C:plasma membrane"/>
    <property type="evidence" value="ECO:0007669"/>
    <property type="project" value="UniProtKB-SubCell"/>
</dbReference>
<proteinExistence type="predicted"/>
<dbReference type="Gene3D" id="1.10.287.130">
    <property type="match status" value="1"/>
</dbReference>
<reference evidence="19" key="1">
    <citation type="submission" date="2021-01" db="EMBL/GenBank/DDBJ databases">
        <title>Whole genome shotgun sequence of Actinoplanes ferrugineus NBRC 15555.</title>
        <authorList>
            <person name="Komaki H."/>
            <person name="Tamura T."/>
        </authorList>
    </citation>
    <scope>NUCLEOTIDE SEQUENCE</scope>
    <source>
        <strain evidence="19">NBRC 15555</strain>
    </source>
</reference>
<dbReference type="GO" id="GO:0005524">
    <property type="term" value="F:ATP binding"/>
    <property type="evidence" value="ECO:0007669"/>
    <property type="project" value="UniProtKB-KW"/>
</dbReference>
<evidence type="ECO:0000256" key="1">
    <source>
        <dbReference type="ARBA" id="ARBA00000085"/>
    </source>
</evidence>
<evidence type="ECO:0000256" key="14">
    <source>
        <dbReference type="ARBA" id="ARBA00039401"/>
    </source>
</evidence>
<dbReference type="Pfam" id="PF00512">
    <property type="entry name" value="HisKA"/>
    <property type="match status" value="1"/>
</dbReference>
<keyword evidence="12" id="KW-0902">Two-component regulatory system</keyword>
<dbReference type="SUPFAM" id="SSF55874">
    <property type="entry name" value="ATPase domain of HSP90 chaperone/DNA topoisomerase II/histidine kinase"/>
    <property type="match status" value="1"/>
</dbReference>